<feature type="compositionally biased region" description="Low complexity" evidence="1">
    <location>
        <begin position="127"/>
        <end position="156"/>
    </location>
</feature>
<dbReference type="PANTHER" id="PTHR47336">
    <property type="entry name" value="TRANSCRIPTION FACTOR HMS1-RELATED"/>
    <property type="match status" value="1"/>
</dbReference>
<name>A0A1X2H441_SYNRA</name>
<feature type="region of interest" description="Disordered" evidence="1">
    <location>
        <begin position="270"/>
        <end position="308"/>
    </location>
</feature>
<evidence type="ECO:0000313" key="3">
    <source>
        <dbReference type="EMBL" id="ORY92148.1"/>
    </source>
</evidence>
<feature type="compositionally biased region" description="Polar residues" evidence="1">
    <location>
        <begin position="270"/>
        <end position="292"/>
    </location>
</feature>
<evidence type="ECO:0000313" key="4">
    <source>
        <dbReference type="Proteomes" id="UP000242180"/>
    </source>
</evidence>
<evidence type="ECO:0000259" key="2">
    <source>
        <dbReference type="PROSITE" id="PS50888"/>
    </source>
</evidence>
<comment type="caution">
    <text evidence="3">The sequence shown here is derived from an EMBL/GenBank/DDBJ whole genome shotgun (WGS) entry which is preliminary data.</text>
</comment>
<organism evidence="3 4">
    <name type="scientific">Syncephalastrum racemosum</name>
    <name type="common">Filamentous fungus</name>
    <dbReference type="NCBI Taxonomy" id="13706"/>
    <lineage>
        <taxon>Eukaryota</taxon>
        <taxon>Fungi</taxon>
        <taxon>Fungi incertae sedis</taxon>
        <taxon>Mucoromycota</taxon>
        <taxon>Mucoromycotina</taxon>
        <taxon>Mucoromycetes</taxon>
        <taxon>Mucorales</taxon>
        <taxon>Syncephalastraceae</taxon>
        <taxon>Syncephalastrum</taxon>
    </lineage>
</organism>
<accession>A0A1X2H441</accession>
<gene>
    <name evidence="3" type="ORF">BCR43DRAFT_497872</name>
</gene>
<dbReference type="OrthoDB" id="2133190at2759"/>
<dbReference type="GO" id="GO:0046983">
    <property type="term" value="F:protein dimerization activity"/>
    <property type="evidence" value="ECO:0007669"/>
    <property type="project" value="InterPro"/>
</dbReference>
<dbReference type="InterPro" id="IPR036638">
    <property type="entry name" value="HLH_DNA-bd_sf"/>
</dbReference>
<feature type="region of interest" description="Disordered" evidence="1">
    <location>
        <begin position="171"/>
        <end position="242"/>
    </location>
</feature>
<dbReference type="InterPro" id="IPR011598">
    <property type="entry name" value="bHLH_dom"/>
</dbReference>
<dbReference type="Pfam" id="PF00010">
    <property type="entry name" value="HLH"/>
    <property type="match status" value="1"/>
</dbReference>
<feature type="compositionally biased region" description="Basic residues" evidence="1">
    <location>
        <begin position="444"/>
        <end position="454"/>
    </location>
</feature>
<dbReference type="AlphaFoldDB" id="A0A1X2H441"/>
<dbReference type="InterPro" id="IPR052099">
    <property type="entry name" value="Regulatory_TF_Diverse"/>
</dbReference>
<feature type="compositionally biased region" description="Low complexity" evidence="1">
    <location>
        <begin position="429"/>
        <end position="443"/>
    </location>
</feature>
<feature type="region of interest" description="Disordered" evidence="1">
    <location>
        <begin position="423"/>
        <end position="476"/>
    </location>
</feature>
<keyword evidence="4" id="KW-1185">Reference proteome</keyword>
<dbReference type="EMBL" id="MCGN01000010">
    <property type="protein sequence ID" value="ORY92148.1"/>
    <property type="molecule type" value="Genomic_DNA"/>
</dbReference>
<dbReference type="SMART" id="SM00353">
    <property type="entry name" value="HLH"/>
    <property type="match status" value="1"/>
</dbReference>
<feature type="compositionally biased region" description="Low complexity" evidence="1">
    <location>
        <begin position="171"/>
        <end position="183"/>
    </location>
</feature>
<proteinExistence type="predicted"/>
<evidence type="ECO:0000256" key="1">
    <source>
        <dbReference type="SAM" id="MobiDB-lite"/>
    </source>
</evidence>
<dbReference type="OMA" id="FDCHEDD"/>
<feature type="compositionally biased region" description="Low complexity" evidence="1">
    <location>
        <begin position="200"/>
        <end position="212"/>
    </location>
</feature>
<dbReference type="PROSITE" id="PS50888">
    <property type="entry name" value="BHLH"/>
    <property type="match status" value="1"/>
</dbReference>
<protein>
    <recommendedName>
        <fullName evidence="2">BHLH domain-containing protein</fullName>
    </recommendedName>
</protein>
<sequence>MGSNCTKSDHFFAPSKNVQLGPLFSTRANGSFPLHTPLFFLYFLVVCTPFTMESFALFGNEDDDPYQYDLGSLSQLDLDLQQQAQAAFNNDWQDFMFLPQIDPQQPLFYAPTTPPQMNEYGFSDMKQPPQLQQQHHLQQLHQPLSPPLSLQPTVTTAASAATTTATAAATATANTVSAPTTTAPLPSQPIMDNTPVVPSQQQQQQQQQPEQQTWTPEPSDVKNEYPSPEHAPEKGGAMSPQPAFDLSQISWTVPASFEIQQQGKLPIQRLKSNNSPASQGNSHFPSGANITRATPPAAAGGQQKKTAHNAIERRYRNNINDRIAELKNAVPALLHARLKDSSRKRRTMDDDDDDGDDGEEYLDGVAVATKLNKATILRKATEYITHLKRTGDDMRQENALLQHLLAQLPGGQDVLSQYRMQKMQREQDMLQQQRLQQQQQQSASKRRKHQRKRTRTSDEDESSSSTAGSSPSTPPLGVSSRVFMAVFMAISLFSSSPLTSGPTSTEQFQNHHHMSRAATPDISTASTSHERVMTNSNATSGGLFDDVNGWAVIRTTVFVVCLVQLLLPLVKAWAGHMAYRVKRVPRRRRMFRKSGAALATASSANSVSPGDQKCAEVYRILVRQLAQEHDDGLPHSMLPIHLATESLRLAGRHLFGYEIYDERRDAQDEWEQACYWLKLCEIQALGGNPDATRWHRLYSCFRMLNLVEHLIDDEHAEVRTLRARAYVTAAMEFSLNGLSGRVPRYFWQQALIETSYMDGDDDVDENDGSFMWALMWKDYPHEDWIFDTLAWKETLEVMRGDRLSLSLTAPVIVPVTILSTLHLMESLKDQFRVLIKQITTSNDVVPGFDCLLAASEVQEQQRLAHWLAAVGMTVEALWKQDIKQAEHWMPVVARRVPRALLVALPGREVLAQKTRMNQVDELVKKQMILTLAGALALLQGTPQSAEEGISHLEEAERVRETMRGVRQSKVREYGIENAVMARAEFAVAMVGLDAWLRAWKWSKQDTRQQVRQATWHLRRMTKRSVLSEHQVLIDRLVRLDRFVARQSDGVDSACDCTEDEELEEPPMTAAVAYDLVIDDESIAKRADRALDILHGA</sequence>
<dbReference type="PANTHER" id="PTHR47336:SF2">
    <property type="entry name" value="TRANSCRIPTION FACTOR HMS1-RELATED"/>
    <property type="match status" value="1"/>
</dbReference>
<reference evidence="3 4" key="1">
    <citation type="submission" date="2016-07" db="EMBL/GenBank/DDBJ databases">
        <title>Pervasive Adenine N6-methylation of Active Genes in Fungi.</title>
        <authorList>
            <consortium name="DOE Joint Genome Institute"/>
            <person name="Mondo S.J."/>
            <person name="Dannebaum R.O."/>
            <person name="Kuo R.C."/>
            <person name="Labutti K."/>
            <person name="Haridas S."/>
            <person name="Kuo A."/>
            <person name="Salamov A."/>
            <person name="Ahrendt S.R."/>
            <person name="Lipzen A."/>
            <person name="Sullivan W."/>
            <person name="Andreopoulos W.B."/>
            <person name="Clum A."/>
            <person name="Lindquist E."/>
            <person name="Daum C."/>
            <person name="Ramamoorthy G.K."/>
            <person name="Gryganskyi A."/>
            <person name="Culley D."/>
            <person name="Magnuson J.K."/>
            <person name="James T.Y."/>
            <person name="O'Malley M.A."/>
            <person name="Stajich J.E."/>
            <person name="Spatafora J.W."/>
            <person name="Visel A."/>
            <person name="Grigoriev I.V."/>
        </authorList>
    </citation>
    <scope>NUCLEOTIDE SEQUENCE [LARGE SCALE GENOMIC DNA]</scope>
    <source>
        <strain evidence="3 4">NRRL 2496</strain>
    </source>
</reference>
<dbReference type="InParanoid" id="A0A1X2H441"/>
<dbReference type="Proteomes" id="UP000242180">
    <property type="component" value="Unassembled WGS sequence"/>
</dbReference>
<feature type="domain" description="BHLH" evidence="2">
    <location>
        <begin position="303"/>
        <end position="387"/>
    </location>
</feature>
<dbReference type="Gene3D" id="4.10.280.10">
    <property type="entry name" value="Helix-loop-helix DNA-binding domain"/>
    <property type="match status" value="1"/>
</dbReference>
<dbReference type="SUPFAM" id="SSF47459">
    <property type="entry name" value="HLH, helix-loop-helix DNA-binding domain"/>
    <property type="match status" value="1"/>
</dbReference>
<feature type="region of interest" description="Disordered" evidence="1">
    <location>
        <begin position="112"/>
        <end position="156"/>
    </location>
</feature>
<dbReference type="STRING" id="13706.A0A1X2H441"/>